<dbReference type="AlphaFoldDB" id="A0AAE5TKP4"/>
<dbReference type="EMBL" id="JAMDKF010000060">
    <property type="protein sequence ID" value="MEE6042756.1"/>
    <property type="molecule type" value="Genomic_DNA"/>
</dbReference>
<proteinExistence type="predicted"/>
<name>A0AAE5TKP4_AVIPA</name>
<gene>
    <name evidence="2" type="ORF">DM482_04185</name>
    <name evidence="1" type="ORF">M5S13_12920</name>
</gene>
<evidence type="ECO:0000313" key="3">
    <source>
        <dbReference type="Proteomes" id="UP000247594"/>
    </source>
</evidence>
<dbReference type="Proteomes" id="UP000247594">
    <property type="component" value="Unassembled WGS sequence"/>
</dbReference>
<sequence>MADEKWLKRTVAQGLGKLVVLRLANQPPEEMIKATAEVWVQVILSQRIYGGWQEKEDKWRIEQAFMRLCAECERFPAPKMLLDRLPKRKTLELPPPQPKPLTPEQQARVSKMLNEWRGVLNAKR</sequence>
<evidence type="ECO:0000313" key="1">
    <source>
        <dbReference type="EMBL" id="MEE6042756.1"/>
    </source>
</evidence>
<reference evidence="1 4" key="2">
    <citation type="journal article" date="2022" name="Front. Microbiol.">
        <title>Commensal bacteria contribute to the growth of multidrug-resistant Avibacterium paragallinarum in chickens.</title>
        <authorList>
            <person name="Zhu J."/>
            <person name="Chen Y."/>
            <person name="Wu Y."/>
            <person name="Wang Y."/>
            <person name="Zhu K."/>
        </authorList>
    </citation>
    <scope>NUCLEOTIDE SEQUENCE [LARGE SCALE GENOMIC DNA]</scope>
    <source>
        <strain evidence="1 4">AV25</strain>
    </source>
</reference>
<keyword evidence="4" id="KW-1185">Reference proteome</keyword>
<dbReference type="Proteomes" id="UP001347884">
    <property type="component" value="Unassembled WGS sequence"/>
</dbReference>
<reference evidence="1" key="3">
    <citation type="submission" date="2022-05" db="EMBL/GenBank/DDBJ databases">
        <authorList>
            <person name="Chen Y."/>
            <person name="Zhu J."/>
            <person name="Zhu K."/>
        </authorList>
    </citation>
    <scope>NUCLEOTIDE SEQUENCE</scope>
    <source>
        <strain evidence="1">AV25</strain>
    </source>
</reference>
<accession>A0AAE5TKP4</accession>
<dbReference type="RefSeq" id="WP_075321312.1">
    <property type="nucleotide sequence ID" value="NZ_CP081939.1"/>
</dbReference>
<dbReference type="EMBL" id="QJPJ01000005">
    <property type="protein sequence ID" value="PXZ39519.1"/>
    <property type="molecule type" value="Genomic_DNA"/>
</dbReference>
<protein>
    <submittedName>
        <fullName evidence="2">Uncharacterized protein</fullName>
    </submittedName>
</protein>
<evidence type="ECO:0000313" key="2">
    <source>
        <dbReference type="EMBL" id="PXZ39519.1"/>
    </source>
</evidence>
<evidence type="ECO:0000313" key="4">
    <source>
        <dbReference type="Proteomes" id="UP001347884"/>
    </source>
</evidence>
<organism evidence="2 3">
    <name type="scientific">Avibacterium paragallinarum</name>
    <name type="common">Haemophilus gallinarum</name>
    <dbReference type="NCBI Taxonomy" id="728"/>
    <lineage>
        <taxon>Bacteria</taxon>
        <taxon>Pseudomonadati</taxon>
        <taxon>Pseudomonadota</taxon>
        <taxon>Gammaproteobacteria</taxon>
        <taxon>Pasteurellales</taxon>
        <taxon>Pasteurellaceae</taxon>
        <taxon>Avibacterium</taxon>
    </lineage>
</organism>
<reference evidence="2 3" key="1">
    <citation type="submission" date="2018-06" db="EMBL/GenBank/DDBJ databases">
        <authorList>
            <person name="Teymurazov M."/>
            <person name="Kislichkina A."/>
            <person name="Abaymova A."/>
            <person name="Mukhina T."/>
            <person name="Mayskaya N."/>
            <person name="Svetoch E."/>
            <person name="Bogun A."/>
        </authorList>
    </citation>
    <scope>NUCLEOTIDE SEQUENCE [LARGE SCALE GENOMIC DNA]</scope>
    <source>
        <strain evidence="2 3">SCPM-O-B-8406</strain>
    </source>
</reference>
<comment type="caution">
    <text evidence="2">The sequence shown here is derived from an EMBL/GenBank/DDBJ whole genome shotgun (WGS) entry which is preliminary data.</text>
</comment>